<protein>
    <submittedName>
        <fullName evidence="1">Uncharacterized protein</fullName>
    </submittedName>
</protein>
<dbReference type="AlphaFoldDB" id="A0A0F9I1B9"/>
<reference evidence="1" key="1">
    <citation type="journal article" date="2015" name="Nature">
        <title>Complex archaea that bridge the gap between prokaryotes and eukaryotes.</title>
        <authorList>
            <person name="Spang A."/>
            <person name="Saw J.H."/>
            <person name="Jorgensen S.L."/>
            <person name="Zaremba-Niedzwiedzka K."/>
            <person name="Martijn J."/>
            <person name="Lind A.E."/>
            <person name="van Eijk R."/>
            <person name="Schleper C."/>
            <person name="Guy L."/>
            <person name="Ettema T.J."/>
        </authorList>
    </citation>
    <scope>NUCLEOTIDE SEQUENCE</scope>
</reference>
<sequence length="176" mass="19683">MTTVKEDTNRCDLSKIDIGSVFTRHDSGKVTGIRGDIVDLKNDAGQEWNITASLVEAQFCFADQADQEIKVTRTEMIKILKDNPQTAMTVVYHKKPDAGVVAKGVNHGQGTMSDRAWKSAVKKLIGGEERTMIGHHYGVMDTHDRLQFREHGKGSRNVDTRTLTSVIVRRVRYGLK</sequence>
<comment type="caution">
    <text evidence="1">The sequence shown here is derived from an EMBL/GenBank/DDBJ whole genome shotgun (WGS) entry which is preliminary data.</text>
</comment>
<evidence type="ECO:0000313" key="1">
    <source>
        <dbReference type="EMBL" id="KKM21312.1"/>
    </source>
</evidence>
<gene>
    <name evidence="1" type="ORF">LCGC14_1636700</name>
</gene>
<proteinExistence type="predicted"/>
<accession>A0A0F9I1B9</accession>
<name>A0A0F9I1B9_9ZZZZ</name>
<dbReference type="EMBL" id="LAZR01013578">
    <property type="protein sequence ID" value="KKM21312.1"/>
    <property type="molecule type" value="Genomic_DNA"/>
</dbReference>
<organism evidence="1">
    <name type="scientific">marine sediment metagenome</name>
    <dbReference type="NCBI Taxonomy" id="412755"/>
    <lineage>
        <taxon>unclassified sequences</taxon>
        <taxon>metagenomes</taxon>
        <taxon>ecological metagenomes</taxon>
    </lineage>
</organism>